<feature type="region of interest" description="Disordered" evidence="2">
    <location>
        <begin position="46"/>
        <end position="93"/>
    </location>
</feature>
<dbReference type="EMBL" id="CACVKT020007916">
    <property type="protein sequence ID" value="CAC5411869.1"/>
    <property type="molecule type" value="Genomic_DNA"/>
</dbReference>
<dbReference type="OrthoDB" id="6128751at2759"/>
<name>A0A6J8DUV0_MYTCO</name>
<evidence type="ECO:0000313" key="4">
    <source>
        <dbReference type="Proteomes" id="UP000507470"/>
    </source>
</evidence>
<evidence type="ECO:0000256" key="2">
    <source>
        <dbReference type="SAM" id="MobiDB-lite"/>
    </source>
</evidence>
<feature type="compositionally biased region" description="Polar residues" evidence="2">
    <location>
        <begin position="78"/>
        <end position="92"/>
    </location>
</feature>
<keyword evidence="1" id="KW-0175">Coiled coil</keyword>
<sequence length="268" mass="30207">MIRHACKHTEIQAICTTAERKLLITLEMKISLQISQTPVRNMLNTPRSSNVSHINTPSTSGINTPSTSGVGSGGLCRSESSTPNARSMNTCSDDIHSLGHRDLLIRRYERQEEILQRLKAQVAHDNSSAKSKENLVVPIVVKNAVKQGYKDGEEKGLCWSFEGKRVINAVNKNMTSHIVTFVKGWNPAYNDITVLNCAMARYLLKKKQQQSAINKNRYECEKRKRALYERKKEKAKRRLVALEQRNISAVKKAKITEALKPTNMSSDE</sequence>
<dbReference type="Proteomes" id="UP000507470">
    <property type="component" value="Unassembled WGS sequence"/>
</dbReference>
<feature type="compositionally biased region" description="Polar residues" evidence="2">
    <location>
        <begin position="46"/>
        <end position="69"/>
    </location>
</feature>
<evidence type="ECO:0000256" key="1">
    <source>
        <dbReference type="SAM" id="Coils"/>
    </source>
</evidence>
<feature type="coiled-coil region" evidence="1">
    <location>
        <begin position="218"/>
        <end position="252"/>
    </location>
</feature>
<protein>
    <submittedName>
        <fullName evidence="3">Uncharacterized protein</fullName>
    </submittedName>
</protein>
<dbReference type="AlphaFoldDB" id="A0A6J8DUV0"/>
<gene>
    <name evidence="3" type="ORF">MCOR_44910</name>
</gene>
<organism evidence="3 4">
    <name type="scientific">Mytilus coruscus</name>
    <name type="common">Sea mussel</name>
    <dbReference type="NCBI Taxonomy" id="42192"/>
    <lineage>
        <taxon>Eukaryota</taxon>
        <taxon>Metazoa</taxon>
        <taxon>Spiralia</taxon>
        <taxon>Lophotrochozoa</taxon>
        <taxon>Mollusca</taxon>
        <taxon>Bivalvia</taxon>
        <taxon>Autobranchia</taxon>
        <taxon>Pteriomorphia</taxon>
        <taxon>Mytilida</taxon>
        <taxon>Mytiloidea</taxon>
        <taxon>Mytilidae</taxon>
        <taxon>Mytilinae</taxon>
        <taxon>Mytilus</taxon>
    </lineage>
</organism>
<keyword evidence="4" id="KW-1185">Reference proteome</keyword>
<accession>A0A6J8DUV0</accession>
<evidence type="ECO:0000313" key="3">
    <source>
        <dbReference type="EMBL" id="CAC5411869.1"/>
    </source>
</evidence>
<reference evidence="3 4" key="1">
    <citation type="submission" date="2020-06" db="EMBL/GenBank/DDBJ databases">
        <authorList>
            <person name="Li R."/>
            <person name="Bekaert M."/>
        </authorList>
    </citation>
    <scope>NUCLEOTIDE SEQUENCE [LARGE SCALE GENOMIC DNA]</scope>
    <source>
        <strain evidence="4">wild</strain>
    </source>
</reference>
<proteinExistence type="predicted"/>